<dbReference type="KEGG" id="schv:BRCON_1943"/>
<dbReference type="InterPro" id="IPR050963">
    <property type="entry name" value="Sirohydro_Cobaltochel/CbiX"/>
</dbReference>
<evidence type="ECO:0000256" key="2">
    <source>
        <dbReference type="ARBA" id="ARBA00023239"/>
    </source>
</evidence>
<keyword evidence="1" id="KW-0479">Metal-binding</keyword>
<dbReference type="InterPro" id="IPR002762">
    <property type="entry name" value="CbiX-like"/>
</dbReference>
<dbReference type="PANTHER" id="PTHR33542:SF3">
    <property type="entry name" value="SIROHYDROCHLORIN FERROCHELATASE, CHLOROPLASTIC"/>
    <property type="match status" value="1"/>
</dbReference>
<keyword evidence="2" id="KW-0456">Lyase</keyword>
<dbReference type="Proteomes" id="UP000262583">
    <property type="component" value="Chromosome"/>
</dbReference>
<dbReference type="PANTHER" id="PTHR33542">
    <property type="entry name" value="SIROHYDROCHLORIN FERROCHELATASE, CHLOROPLASTIC"/>
    <property type="match status" value="1"/>
</dbReference>
<evidence type="ECO:0000256" key="1">
    <source>
        <dbReference type="ARBA" id="ARBA00022723"/>
    </source>
</evidence>
<evidence type="ECO:0000313" key="4">
    <source>
        <dbReference type="Proteomes" id="UP000262583"/>
    </source>
</evidence>
<name>A0A2Z4Y688_SUMC1</name>
<protein>
    <submittedName>
        <fullName evidence="3">Sirohydrochlorin cobaltochelatase</fullName>
    </submittedName>
</protein>
<dbReference type="EMBL" id="CP030759">
    <property type="protein sequence ID" value="AXA36720.1"/>
    <property type="molecule type" value="Genomic_DNA"/>
</dbReference>
<evidence type="ECO:0000313" key="3">
    <source>
        <dbReference type="EMBL" id="AXA36720.1"/>
    </source>
</evidence>
<reference evidence="3 4" key="1">
    <citation type="submission" date="2018-05" db="EMBL/GenBank/DDBJ databases">
        <title>A metagenomic window into the 2 km-deep terrestrial subsurface aquifer revealed taxonomically and functionally diverse microbial community comprising novel uncultured bacterial lineages.</title>
        <authorList>
            <person name="Kadnikov V.V."/>
            <person name="Mardanov A.V."/>
            <person name="Beletsky A.V."/>
            <person name="Banks D."/>
            <person name="Pimenov N.V."/>
            <person name="Frank Y.A."/>
            <person name="Karnachuk O.V."/>
            <person name="Ravin N.V."/>
        </authorList>
    </citation>
    <scope>NUCLEOTIDE SEQUENCE [LARGE SCALE GENOMIC DNA]</scope>
    <source>
        <strain evidence="3">BY</strain>
    </source>
</reference>
<accession>A0A2Z4Y688</accession>
<proteinExistence type="predicted"/>
<gene>
    <name evidence="3" type="ORF">BRCON_1943</name>
</gene>
<sequence>MKRALLLMVHGSPRPQSNDVVFRVAEEIRARHIFDIVTVGFMECNEPDIPTAVRDCVAQGARQIIAVPYFLHTGRHVAEDLPSILEQARGDYPDIRILMTTYLGRSQTLTSLLARRAKEALAQPARDCS</sequence>
<dbReference type="Pfam" id="PF01903">
    <property type="entry name" value="CbiX"/>
    <property type="match status" value="1"/>
</dbReference>
<organism evidence="3 4">
    <name type="scientific">Sumerlaea chitinivorans</name>
    <dbReference type="NCBI Taxonomy" id="2250252"/>
    <lineage>
        <taxon>Bacteria</taxon>
        <taxon>Candidatus Sumerlaeota</taxon>
        <taxon>Candidatus Sumerlaeia</taxon>
        <taxon>Candidatus Sumerlaeales</taxon>
        <taxon>Candidatus Sumerlaeaceae</taxon>
        <taxon>Candidatus Sumerlaea</taxon>
    </lineage>
</organism>
<dbReference type="AlphaFoldDB" id="A0A2Z4Y688"/>
<dbReference type="GO" id="GO:0016829">
    <property type="term" value="F:lyase activity"/>
    <property type="evidence" value="ECO:0007669"/>
    <property type="project" value="UniProtKB-KW"/>
</dbReference>
<dbReference type="CDD" id="cd03416">
    <property type="entry name" value="CbiX_SirB_N"/>
    <property type="match status" value="1"/>
</dbReference>
<dbReference type="SUPFAM" id="SSF53800">
    <property type="entry name" value="Chelatase"/>
    <property type="match status" value="1"/>
</dbReference>
<dbReference type="Gene3D" id="3.40.50.1400">
    <property type="match status" value="1"/>
</dbReference>
<dbReference type="GO" id="GO:0046872">
    <property type="term" value="F:metal ion binding"/>
    <property type="evidence" value="ECO:0007669"/>
    <property type="project" value="UniProtKB-KW"/>
</dbReference>